<accession>A0A2I0R564</accession>
<comment type="caution">
    <text evidence="1">The sequence shown here is derived from an EMBL/GenBank/DDBJ whole genome shotgun (WGS) entry which is preliminary data.</text>
</comment>
<sequence>MLRFAKVKANLVYIQEEDLKPEFQHKLCAFSKIKEPLIVIVQLKEVSANFKPLINNLKEIRKDKAKKKVINWIKICFSTHQNLTVKVIDFLPTTKRLSLDLEGINRIAVYQTKNGGENILPLLKKRFDPQHFELNYFS</sequence>
<dbReference type="Proteomes" id="UP000236654">
    <property type="component" value="Unassembled WGS sequence"/>
</dbReference>
<reference evidence="1 2" key="1">
    <citation type="submission" date="2017-12" db="EMBL/GenBank/DDBJ databases">
        <title>The draft genome sequence of Brumimicrobium saltpan LHR20.</title>
        <authorList>
            <person name="Do Z.-J."/>
            <person name="Luo H.-R."/>
        </authorList>
    </citation>
    <scope>NUCLEOTIDE SEQUENCE [LARGE SCALE GENOMIC DNA]</scope>
    <source>
        <strain evidence="1 2">LHR20</strain>
    </source>
</reference>
<organism evidence="1 2">
    <name type="scientific">Brumimicrobium salinarum</name>
    <dbReference type="NCBI Taxonomy" id="2058658"/>
    <lineage>
        <taxon>Bacteria</taxon>
        <taxon>Pseudomonadati</taxon>
        <taxon>Bacteroidota</taxon>
        <taxon>Flavobacteriia</taxon>
        <taxon>Flavobacteriales</taxon>
        <taxon>Crocinitomicaceae</taxon>
        <taxon>Brumimicrobium</taxon>
    </lineage>
</organism>
<evidence type="ECO:0000313" key="1">
    <source>
        <dbReference type="EMBL" id="PKR81724.1"/>
    </source>
</evidence>
<dbReference type="AlphaFoldDB" id="A0A2I0R564"/>
<dbReference type="EMBL" id="PJNI01000002">
    <property type="protein sequence ID" value="PKR81724.1"/>
    <property type="molecule type" value="Genomic_DNA"/>
</dbReference>
<evidence type="ECO:0000313" key="2">
    <source>
        <dbReference type="Proteomes" id="UP000236654"/>
    </source>
</evidence>
<proteinExistence type="predicted"/>
<gene>
    <name evidence="1" type="ORF">CW751_04135</name>
</gene>
<name>A0A2I0R564_9FLAO</name>
<keyword evidence="2" id="KW-1185">Reference proteome</keyword>
<dbReference type="OrthoDB" id="1467584at2"/>
<dbReference type="RefSeq" id="WP_101333738.1">
    <property type="nucleotide sequence ID" value="NZ_PJNI01000002.1"/>
</dbReference>
<protein>
    <submittedName>
        <fullName evidence="1">Uncharacterized protein</fullName>
    </submittedName>
</protein>